<dbReference type="GeneID" id="36338401"/>
<gene>
    <name evidence="3" type="ORF">EGR_02686</name>
</gene>
<reference evidence="3 4" key="1">
    <citation type="journal article" date="2013" name="Nat. Genet.">
        <title>The genome of the hydatid tapeworm Echinococcus granulosus.</title>
        <authorList>
            <person name="Zheng H."/>
            <person name="Zhang W."/>
            <person name="Zhang L."/>
            <person name="Zhang Z."/>
            <person name="Li J."/>
            <person name="Lu G."/>
            <person name="Zhu Y."/>
            <person name="Wang Y."/>
            <person name="Huang Y."/>
            <person name="Liu J."/>
            <person name="Kang H."/>
            <person name="Chen J."/>
            <person name="Wang L."/>
            <person name="Chen A."/>
            <person name="Yu S."/>
            <person name="Gao Z."/>
            <person name="Jin L."/>
            <person name="Gu W."/>
            <person name="Wang Z."/>
            <person name="Zhao L."/>
            <person name="Shi B."/>
            <person name="Wen H."/>
            <person name="Lin R."/>
            <person name="Jones M.K."/>
            <person name="Brejova B."/>
            <person name="Vinar T."/>
            <person name="Zhao G."/>
            <person name="McManus D.P."/>
            <person name="Chen Z."/>
            <person name="Zhou Y."/>
            <person name="Wang S."/>
        </authorList>
    </citation>
    <scope>NUCLEOTIDE SEQUENCE [LARGE SCALE GENOMIC DNA]</scope>
</reference>
<dbReference type="Proteomes" id="UP000019149">
    <property type="component" value="Unassembled WGS sequence"/>
</dbReference>
<sequence>MSDARASKCTTRAAPSVCGAFLFLGLVPASLASPKQLKNYGQDLRKGSQPSSYRFIDFAANLCLSFQGTVAGINPLRRFKR</sequence>
<keyword evidence="4" id="KW-1185">Reference proteome</keyword>
<evidence type="ECO:0000313" key="3">
    <source>
        <dbReference type="EMBL" id="EUB62554.1"/>
    </source>
</evidence>
<dbReference type="KEGG" id="egl:EGR_02686"/>
<protein>
    <recommendedName>
        <fullName evidence="5">Secreted protein</fullName>
    </recommendedName>
</protein>
<dbReference type="CTD" id="36338401"/>
<proteinExistence type="predicted"/>
<organism evidence="3 4">
    <name type="scientific">Echinococcus granulosus</name>
    <name type="common">Hydatid tapeworm</name>
    <dbReference type="NCBI Taxonomy" id="6210"/>
    <lineage>
        <taxon>Eukaryota</taxon>
        <taxon>Metazoa</taxon>
        <taxon>Spiralia</taxon>
        <taxon>Lophotrochozoa</taxon>
        <taxon>Platyhelminthes</taxon>
        <taxon>Cestoda</taxon>
        <taxon>Eucestoda</taxon>
        <taxon>Cyclophyllidea</taxon>
        <taxon>Taeniidae</taxon>
        <taxon>Echinococcus</taxon>
        <taxon>Echinococcus granulosus group</taxon>
    </lineage>
</organism>
<feature type="signal peptide" evidence="2">
    <location>
        <begin position="1"/>
        <end position="32"/>
    </location>
</feature>
<name>W6V7V2_ECHGR</name>
<comment type="caution">
    <text evidence="3">The sequence shown here is derived from an EMBL/GenBank/DDBJ whole genome shotgun (WGS) entry which is preliminary data.</text>
</comment>
<feature type="transmembrane region" description="Helical" evidence="1">
    <location>
        <begin position="56"/>
        <end position="76"/>
    </location>
</feature>
<evidence type="ECO:0000256" key="2">
    <source>
        <dbReference type="SAM" id="SignalP"/>
    </source>
</evidence>
<evidence type="ECO:0000256" key="1">
    <source>
        <dbReference type="SAM" id="Phobius"/>
    </source>
</evidence>
<accession>W6V7V2</accession>
<keyword evidence="1" id="KW-1133">Transmembrane helix</keyword>
<dbReference type="RefSeq" id="XP_024353750.1">
    <property type="nucleotide sequence ID" value="XM_024491935.1"/>
</dbReference>
<keyword evidence="2" id="KW-0732">Signal</keyword>
<keyword evidence="1" id="KW-0472">Membrane</keyword>
<feature type="chain" id="PRO_5004882833" description="Secreted protein" evidence="2">
    <location>
        <begin position="33"/>
        <end position="81"/>
    </location>
</feature>
<evidence type="ECO:0008006" key="5">
    <source>
        <dbReference type="Google" id="ProtNLM"/>
    </source>
</evidence>
<dbReference type="EMBL" id="APAU02000012">
    <property type="protein sequence ID" value="EUB62554.1"/>
    <property type="molecule type" value="Genomic_DNA"/>
</dbReference>
<dbReference type="AlphaFoldDB" id="W6V7V2"/>
<evidence type="ECO:0000313" key="4">
    <source>
        <dbReference type="Proteomes" id="UP000019149"/>
    </source>
</evidence>
<keyword evidence="1" id="KW-0812">Transmembrane</keyword>